<name>A0AAD9IYI0_9ANNE</name>
<dbReference type="GO" id="GO:0016758">
    <property type="term" value="F:hexosyltransferase activity"/>
    <property type="evidence" value="ECO:0007669"/>
    <property type="project" value="InterPro"/>
</dbReference>
<organism evidence="11 12">
    <name type="scientific">Paralvinella palmiformis</name>
    <dbReference type="NCBI Taxonomy" id="53620"/>
    <lineage>
        <taxon>Eukaryota</taxon>
        <taxon>Metazoa</taxon>
        <taxon>Spiralia</taxon>
        <taxon>Lophotrochozoa</taxon>
        <taxon>Annelida</taxon>
        <taxon>Polychaeta</taxon>
        <taxon>Sedentaria</taxon>
        <taxon>Canalipalpata</taxon>
        <taxon>Terebellida</taxon>
        <taxon>Terebelliformia</taxon>
        <taxon>Alvinellidae</taxon>
        <taxon>Paralvinella</taxon>
    </lineage>
</organism>
<proteinExistence type="inferred from homology"/>
<sequence length="443" mass="51349">MANYGIVLDMLVKMTVVVSCANIVLFLYMGTYFTNMFQTHKQNSNVSSLTAYINGIGTYKQTETAKLHSFVPNAENRNIYDGNADDVAGVSAVNIDDTLLEASGNYPTCYLSKYFGRERKNLFPIKNNKRWPQKEDFLCEPELDNFAKKTLFVFVESAPWNFEKRWLIRRTWASTEYYRKNTVKTPFLVVVIFVIGIPDFKSFHSRADELTAQLNYEINGNRDILLINMLDHYDHLTYKGIAALNWIKRKTGNEVTHIFKTDDDSFVNVMGWMTIIIRLGRVTHSPSYIVGTKCVYRSRVIRDPKIRPNPVTFKEYGKRFYPPYCMGSGYLMSRDAVTAMLKTIPNVPFLRVEDVYFTGLTAIAANITRYWTSSTTERESVHLVRIYDVKNMPLIVHHLSARPRFWEFLWFMNKAAYEKSVLDWNTYPVKYFAGPRAGLDNLD</sequence>
<dbReference type="AlphaFoldDB" id="A0AAD9IYI0"/>
<comment type="subcellular location">
    <subcellularLocation>
        <location evidence="1 10">Golgi apparatus membrane</location>
        <topology evidence="1 10">Single-pass type II membrane protein</topology>
    </subcellularLocation>
</comment>
<dbReference type="PANTHER" id="PTHR11214:SF378">
    <property type="entry name" value="BETA-1,3-GALACTOSYLTRANSFERASE 4"/>
    <property type="match status" value="1"/>
</dbReference>
<keyword evidence="6 10" id="KW-0735">Signal-anchor</keyword>
<accession>A0AAD9IYI0</accession>
<keyword evidence="7 10" id="KW-1133">Transmembrane helix</keyword>
<dbReference type="EMBL" id="JAODUP010000958">
    <property type="protein sequence ID" value="KAK2142415.1"/>
    <property type="molecule type" value="Genomic_DNA"/>
</dbReference>
<dbReference type="Gene3D" id="3.90.550.50">
    <property type="match status" value="1"/>
</dbReference>
<evidence type="ECO:0000256" key="3">
    <source>
        <dbReference type="ARBA" id="ARBA00022676"/>
    </source>
</evidence>
<dbReference type="GO" id="GO:0006493">
    <property type="term" value="P:protein O-linked glycosylation"/>
    <property type="evidence" value="ECO:0007669"/>
    <property type="project" value="TreeGrafter"/>
</dbReference>
<evidence type="ECO:0000256" key="6">
    <source>
        <dbReference type="ARBA" id="ARBA00022968"/>
    </source>
</evidence>
<dbReference type="Pfam" id="PF01762">
    <property type="entry name" value="Galactosyl_T"/>
    <property type="match status" value="1"/>
</dbReference>
<keyword evidence="12" id="KW-1185">Reference proteome</keyword>
<feature type="transmembrane region" description="Helical" evidence="10">
    <location>
        <begin position="12"/>
        <end position="33"/>
    </location>
</feature>
<comment type="caution">
    <text evidence="11">The sequence shown here is derived from an EMBL/GenBank/DDBJ whole genome shotgun (WGS) entry which is preliminary data.</text>
</comment>
<dbReference type="Proteomes" id="UP001208570">
    <property type="component" value="Unassembled WGS sequence"/>
</dbReference>
<gene>
    <name evidence="11" type="ORF">LSH36_958g00094</name>
</gene>
<keyword evidence="9 10" id="KW-0472">Membrane</keyword>
<reference evidence="11" key="1">
    <citation type="journal article" date="2023" name="Mol. Biol. Evol.">
        <title>Third-Generation Sequencing Reveals the Adaptive Role of the Epigenome in Three Deep-Sea Polychaetes.</title>
        <authorList>
            <person name="Perez M."/>
            <person name="Aroh O."/>
            <person name="Sun Y."/>
            <person name="Lan Y."/>
            <person name="Juniper S.K."/>
            <person name="Young C.R."/>
            <person name="Angers B."/>
            <person name="Qian P.Y."/>
        </authorList>
    </citation>
    <scope>NUCLEOTIDE SEQUENCE</scope>
    <source>
        <strain evidence="11">P08H-3</strain>
    </source>
</reference>
<evidence type="ECO:0000313" key="11">
    <source>
        <dbReference type="EMBL" id="KAK2142415.1"/>
    </source>
</evidence>
<dbReference type="PANTHER" id="PTHR11214">
    <property type="entry name" value="BETA-1,3-N-ACETYLGLUCOSAMINYLTRANSFERASE"/>
    <property type="match status" value="1"/>
</dbReference>
<comment type="similarity">
    <text evidence="2 10">Belongs to the glycosyltransferase 31 family.</text>
</comment>
<dbReference type="GO" id="GO:0000139">
    <property type="term" value="C:Golgi membrane"/>
    <property type="evidence" value="ECO:0007669"/>
    <property type="project" value="UniProtKB-SubCell"/>
</dbReference>
<keyword evidence="4" id="KW-0808">Transferase</keyword>
<evidence type="ECO:0000256" key="10">
    <source>
        <dbReference type="RuleBase" id="RU363063"/>
    </source>
</evidence>
<evidence type="ECO:0000256" key="1">
    <source>
        <dbReference type="ARBA" id="ARBA00004323"/>
    </source>
</evidence>
<dbReference type="EC" id="2.4.1.-" evidence="10"/>
<evidence type="ECO:0000256" key="4">
    <source>
        <dbReference type="ARBA" id="ARBA00022679"/>
    </source>
</evidence>
<evidence type="ECO:0000256" key="8">
    <source>
        <dbReference type="ARBA" id="ARBA00023034"/>
    </source>
</evidence>
<keyword evidence="5 10" id="KW-0812">Transmembrane</keyword>
<evidence type="ECO:0000256" key="7">
    <source>
        <dbReference type="ARBA" id="ARBA00022989"/>
    </source>
</evidence>
<dbReference type="InterPro" id="IPR002659">
    <property type="entry name" value="Glyco_trans_31"/>
</dbReference>
<evidence type="ECO:0000256" key="2">
    <source>
        <dbReference type="ARBA" id="ARBA00008661"/>
    </source>
</evidence>
<protein>
    <recommendedName>
        <fullName evidence="10">Hexosyltransferase</fullName>
        <ecNumber evidence="10">2.4.1.-</ecNumber>
    </recommendedName>
</protein>
<evidence type="ECO:0000256" key="9">
    <source>
        <dbReference type="ARBA" id="ARBA00023136"/>
    </source>
</evidence>
<keyword evidence="3 10" id="KW-0328">Glycosyltransferase</keyword>
<evidence type="ECO:0000313" key="12">
    <source>
        <dbReference type="Proteomes" id="UP001208570"/>
    </source>
</evidence>
<keyword evidence="8 10" id="KW-0333">Golgi apparatus</keyword>
<evidence type="ECO:0000256" key="5">
    <source>
        <dbReference type="ARBA" id="ARBA00022692"/>
    </source>
</evidence>